<keyword evidence="2" id="KW-0647">Proteasome</keyword>
<dbReference type="GeneID" id="94841018"/>
<evidence type="ECO:0000313" key="2">
    <source>
        <dbReference type="EMBL" id="OHT03953.1"/>
    </source>
</evidence>
<proteinExistence type="predicted"/>
<accession>A0A1J4JXS2</accession>
<dbReference type="InterPro" id="IPR002035">
    <property type="entry name" value="VWF_A"/>
</dbReference>
<evidence type="ECO:0000259" key="1">
    <source>
        <dbReference type="Pfam" id="PF13519"/>
    </source>
</evidence>
<gene>
    <name evidence="2" type="ORF">TRFO_28676</name>
</gene>
<dbReference type="OrthoDB" id="1731724at2759"/>
<dbReference type="EMBL" id="MLAK01000811">
    <property type="protein sequence ID" value="OHT03953.1"/>
    <property type="molecule type" value="Genomic_DNA"/>
</dbReference>
<dbReference type="Proteomes" id="UP000179807">
    <property type="component" value="Unassembled WGS sequence"/>
</dbReference>
<comment type="caution">
    <text evidence="2">The sequence shown here is derived from an EMBL/GenBank/DDBJ whole genome shotgun (WGS) entry which is preliminary data.</text>
</comment>
<dbReference type="Pfam" id="PF13519">
    <property type="entry name" value="VWA_2"/>
    <property type="match status" value="1"/>
</dbReference>
<sequence>MSHSIQPKGFVFVMDNSSTSIDGDLYPNRLIAQKVAIQRLSIYLFSVCHETQISLMTMSNTEFGIRSSFTSNLSKIQQTMINISSGGFLLLEKSLKTSFLLFNHLNEEINDRHVIIFIGSNHDLTDEKKINQLKAELKKRFIYLSFVILDNGINSLNLLKEISSFEFLDVSNTRNLLSDLVLASKIGTGSVKPQISLKSLKKSNPDLYLATKESLVQFKKTTDDKI</sequence>
<keyword evidence="3" id="KW-1185">Reference proteome</keyword>
<dbReference type="GO" id="GO:0000502">
    <property type="term" value="C:proteasome complex"/>
    <property type="evidence" value="ECO:0007669"/>
    <property type="project" value="UniProtKB-KW"/>
</dbReference>
<protein>
    <submittedName>
        <fullName evidence="2">26S proteasome regulatory subunit rpn10-related protein</fullName>
    </submittedName>
</protein>
<dbReference type="RefSeq" id="XP_068357089.1">
    <property type="nucleotide sequence ID" value="XM_068506314.1"/>
</dbReference>
<organism evidence="2 3">
    <name type="scientific">Tritrichomonas foetus</name>
    <dbReference type="NCBI Taxonomy" id="1144522"/>
    <lineage>
        <taxon>Eukaryota</taxon>
        <taxon>Metamonada</taxon>
        <taxon>Parabasalia</taxon>
        <taxon>Tritrichomonadida</taxon>
        <taxon>Tritrichomonadidae</taxon>
        <taxon>Tritrichomonas</taxon>
    </lineage>
</organism>
<dbReference type="AlphaFoldDB" id="A0A1J4JXS2"/>
<dbReference type="InterPro" id="IPR036465">
    <property type="entry name" value="vWFA_dom_sf"/>
</dbReference>
<dbReference type="Gene3D" id="3.40.50.410">
    <property type="entry name" value="von Willebrand factor, type A domain"/>
    <property type="match status" value="1"/>
</dbReference>
<feature type="domain" description="VWFA" evidence="1">
    <location>
        <begin position="10"/>
        <end position="118"/>
    </location>
</feature>
<reference evidence="2" key="1">
    <citation type="submission" date="2016-10" db="EMBL/GenBank/DDBJ databases">
        <authorList>
            <person name="Benchimol M."/>
            <person name="Almeida L.G."/>
            <person name="Vasconcelos A.T."/>
            <person name="Perreira-Neves A."/>
            <person name="Rosa I.A."/>
            <person name="Tasca T."/>
            <person name="Bogo M.R."/>
            <person name="de Souza W."/>
        </authorList>
    </citation>
    <scope>NUCLEOTIDE SEQUENCE [LARGE SCALE GENOMIC DNA]</scope>
    <source>
        <strain evidence="2">K</strain>
    </source>
</reference>
<name>A0A1J4JXS2_9EUKA</name>
<evidence type="ECO:0000313" key="3">
    <source>
        <dbReference type="Proteomes" id="UP000179807"/>
    </source>
</evidence>
<dbReference type="VEuPathDB" id="TrichDB:TRFO_28676"/>
<dbReference type="SUPFAM" id="SSF53300">
    <property type="entry name" value="vWA-like"/>
    <property type="match status" value="1"/>
</dbReference>